<comment type="caution">
    <text evidence="1">The sequence shown here is derived from an EMBL/GenBank/DDBJ whole genome shotgun (WGS) entry which is preliminary data.</text>
</comment>
<name>A0A498KK66_MALDO</name>
<keyword evidence="2" id="KW-1185">Reference proteome</keyword>
<proteinExistence type="predicted"/>
<organism evidence="1 2">
    <name type="scientific">Malus domestica</name>
    <name type="common">Apple</name>
    <name type="synonym">Pyrus malus</name>
    <dbReference type="NCBI Taxonomy" id="3750"/>
    <lineage>
        <taxon>Eukaryota</taxon>
        <taxon>Viridiplantae</taxon>
        <taxon>Streptophyta</taxon>
        <taxon>Embryophyta</taxon>
        <taxon>Tracheophyta</taxon>
        <taxon>Spermatophyta</taxon>
        <taxon>Magnoliopsida</taxon>
        <taxon>eudicotyledons</taxon>
        <taxon>Gunneridae</taxon>
        <taxon>Pentapetalae</taxon>
        <taxon>rosids</taxon>
        <taxon>fabids</taxon>
        <taxon>Rosales</taxon>
        <taxon>Rosaceae</taxon>
        <taxon>Amygdaloideae</taxon>
        <taxon>Maleae</taxon>
        <taxon>Malus</taxon>
    </lineage>
</organism>
<dbReference type="AlphaFoldDB" id="A0A498KK66"/>
<evidence type="ECO:0000313" key="2">
    <source>
        <dbReference type="Proteomes" id="UP000290289"/>
    </source>
</evidence>
<reference evidence="1 2" key="1">
    <citation type="submission" date="2018-10" db="EMBL/GenBank/DDBJ databases">
        <title>A high-quality apple genome assembly.</title>
        <authorList>
            <person name="Hu J."/>
        </authorList>
    </citation>
    <scope>NUCLEOTIDE SEQUENCE [LARGE SCALE GENOMIC DNA]</scope>
    <source>
        <strain evidence="2">cv. HFTH1</strain>
        <tissue evidence="1">Young leaf</tissue>
    </source>
</reference>
<dbReference type="EMBL" id="RDQH01000328">
    <property type="protein sequence ID" value="RXI06165.1"/>
    <property type="molecule type" value="Genomic_DNA"/>
</dbReference>
<evidence type="ECO:0000313" key="1">
    <source>
        <dbReference type="EMBL" id="RXI06165.1"/>
    </source>
</evidence>
<dbReference type="Proteomes" id="UP000290289">
    <property type="component" value="Chromosome 2"/>
</dbReference>
<accession>A0A498KK66</accession>
<protein>
    <submittedName>
        <fullName evidence="1">Uncharacterized protein</fullName>
    </submittedName>
</protein>
<gene>
    <name evidence="1" type="ORF">DVH24_018207</name>
</gene>
<sequence>MLMIKTVHGMTHVVKIISTKNELKLEHFHRRQWRRQEGWCKGEFVCFEKLEDEQKKRGCSVEEHHTRREDHCECFDWGEREGKHDAAPDTIAVAETRQELEFFFVDFIGVGQS</sequence>